<keyword evidence="2" id="KW-0614">Plasmid</keyword>
<feature type="region of interest" description="Disordered" evidence="1">
    <location>
        <begin position="111"/>
        <end position="145"/>
    </location>
</feature>
<name>Q27I74_9ACTN</name>
<protein>
    <submittedName>
        <fullName evidence="2">PSQ10.14c</fullName>
    </submittedName>
</protein>
<evidence type="ECO:0000313" key="2">
    <source>
        <dbReference type="EMBL" id="ABD48737.1"/>
    </source>
</evidence>
<dbReference type="AlphaFoldDB" id="Q27I74"/>
<organism evidence="2">
    <name type="scientific">Nocardiopsis sp. 90127</name>
    <dbReference type="NCBI Taxonomy" id="373213"/>
    <lineage>
        <taxon>Bacteria</taxon>
        <taxon>Bacillati</taxon>
        <taxon>Actinomycetota</taxon>
        <taxon>Actinomycetes</taxon>
        <taxon>Streptosporangiales</taxon>
        <taxon>Nocardiopsidaceae</taxon>
        <taxon>Nocardiopsis</taxon>
    </lineage>
</organism>
<dbReference type="EMBL" id="DQ399904">
    <property type="protein sequence ID" value="ABD48737.1"/>
    <property type="molecule type" value="Genomic_DNA"/>
</dbReference>
<reference evidence="2" key="1">
    <citation type="submission" date="2006-02" db="EMBL/GenBank/DDBJ databases">
        <title>Complete nucleotide sequence of Nocardiopsis plasmid pSQ10.</title>
        <authorList>
            <person name="Shen M."/>
            <person name="Xia H."/>
            <person name="Jiang C."/>
            <person name="Xu L."/>
            <person name="Qin Z."/>
        </authorList>
    </citation>
    <scope>NUCLEOTIDE SEQUENCE</scope>
    <source>
        <strain evidence="2">90127</strain>
        <plasmid evidence="2">pSQ10</plasmid>
    </source>
</reference>
<geneLocation type="plasmid" evidence="2">
    <name>pSQ10</name>
</geneLocation>
<sequence length="273" mass="29991">MLHWNAQRNVASIDPRSAPVPLSREEMTAAENRLQKRHGRLTPVGLLDLARSADTPPEERLDVLTVIQMMRADLDMAEYAALDVGHEESPWTKLGRALGITRQGAERRWLRLMPRGGAGRDADEGRRGKRGPAPTKKKPQRSVASYENDDVFELTFRDSGGVTDDRAGATHVIIRAAGLPVATLAHATHPRFGVRGYTLTPPQGWIARAGVRPGYRPERLSAGVLDAALQQKMWVDPAEVQPGDVKRDPASWGTLDDLLATLKPLLKDSVLSQ</sequence>
<evidence type="ECO:0000256" key="1">
    <source>
        <dbReference type="SAM" id="MobiDB-lite"/>
    </source>
</evidence>
<accession>Q27I74</accession>
<proteinExistence type="predicted"/>
<feature type="compositionally biased region" description="Basic residues" evidence="1">
    <location>
        <begin position="127"/>
        <end position="140"/>
    </location>
</feature>